<proteinExistence type="predicted"/>
<name>L7FLK6_ENTIV</name>
<dbReference type="KEGG" id="eiv:EIN_330380"/>
<dbReference type="Pfam" id="PF25137">
    <property type="entry name" value="ADH_Fe_C"/>
    <property type="match status" value="1"/>
</dbReference>
<dbReference type="Gene3D" id="1.20.1090.10">
    <property type="entry name" value="Dehydroquinate synthase-like - alpha domain"/>
    <property type="match status" value="1"/>
</dbReference>
<dbReference type="OrthoDB" id="31160at2759"/>
<feature type="domain" description="Fe-containing alcohol dehydrogenase-like C-terminal" evidence="1">
    <location>
        <begin position="51"/>
        <end position="94"/>
    </location>
</feature>
<evidence type="ECO:0000313" key="3">
    <source>
        <dbReference type="Proteomes" id="UP000014680"/>
    </source>
</evidence>
<dbReference type="GO" id="GO:0005739">
    <property type="term" value="C:mitochondrion"/>
    <property type="evidence" value="ECO:0007669"/>
    <property type="project" value="TreeGrafter"/>
</dbReference>
<dbReference type="InterPro" id="IPR056798">
    <property type="entry name" value="ADH_Fe_C"/>
</dbReference>
<dbReference type="VEuPathDB" id="AmoebaDB:EIN_330380"/>
<sequence>MNSLTTSTASEVIPPRTLKPTRSVHLKIIIDSISCYHRPNVLCLITKRAIADCGIDFLVHAVEAYVSVMADKYKDGLAKEAVELVFDNLVELFNGVLLPERRCTTLLSLLELLSIFHMVDLLQCCYHMLFDTMVLFQESWRCVQSTTCMCMADERYNNLAHLVGLKTETTAEGVEVLAKARTSTHIVFSKNKIFEIIEIQIIQLKG</sequence>
<gene>
    <name evidence="2" type="ORF">EIN_330380</name>
</gene>
<dbReference type="EMBL" id="KB206701">
    <property type="protein sequence ID" value="ELP88754.1"/>
    <property type="molecule type" value="Genomic_DNA"/>
</dbReference>
<dbReference type="PANTHER" id="PTHR11496:SF83">
    <property type="entry name" value="HYDROXYACID-OXOACID TRANSHYDROGENASE, MITOCHONDRIAL"/>
    <property type="match status" value="1"/>
</dbReference>
<evidence type="ECO:0000313" key="2">
    <source>
        <dbReference type="EMBL" id="ELP88754.1"/>
    </source>
</evidence>
<dbReference type="AlphaFoldDB" id="L7FLK6"/>
<dbReference type="GO" id="GO:0004022">
    <property type="term" value="F:alcohol dehydrogenase (NAD+) activity"/>
    <property type="evidence" value="ECO:0007669"/>
    <property type="project" value="TreeGrafter"/>
</dbReference>
<dbReference type="RefSeq" id="XP_004255525.1">
    <property type="nucleotide sequence ID" value="XM_004255477.1"/>
</dbReference>
<protein>
    <recommendedName>
        <fullName evidence="1">Fe-containing alcohol dehydrogenase-like C-terminal domain-containing protein</fullName>
    </recommendedName>
</protein>
<dbReference type="GeneID" id="14887748"/>
<accession>L7FLK6</accession>
<dbReference type="Proteomes" id="UP000014680">
    <property type="component" value="Unassembled WGS sequence"/>
</dbReference>
<keyword evidence="3" id="KW-1185">Reference proteome</keyword>
<dbReference type="SUPFAM" id="SSF56796">
    <property type="entry name" value="Dehydroquinate synthase-like"/>
    <property type="match status" value="1"/>
</dbReference>
<evidence type="ECO:0000259" key="1">
    <source>
        <dbReference type="Pfam" id="PF25137"/>
    </source>
</evidence>
<reference evidence="2 3" key="1">
    <citation type="submission" date="2012-10" db="EMBL/GenBank/DDBJ databases">
        <authorList>
            <person name="Zafar N."/>
            <person name="Inman J."/>
            <person name="Hall N."/>
            <person name="Lorenzi H."/>
            <person name="Caler E."/>
        </authorList>
    </citation>
    <scope>NUCLEOTIDE SEQUENCE [LARGE SCALE GENOMIC DNA]</scope>
    <source>
        <strain evidence="2 3">IP1</strain>
    </source>
</reference>
<organism evidence="2 3">
    <name type="scientific">Entamoeba invadens IP1</name>
    <dbReference type="NCBI Taxonomy" id="370355"/>
    <lineage>
        <taxon>Eukaryota</taxon>
        <taxon>Amoebozoa</taxon>
        <taxon>Evosea</taxon>
        <taxon>Archamoebae</taxon>
        <taxon>Mastigamoebida</taxon>
        <taxon>Entamoebidae</taxon>
        <taxon>Entamoeba</taxon>
    </lineage>
</organism>
<dbReference type="PANTHER" id="PTHR11496">
    <property type="entry name" value="ALCOHOL DEHYDROGENASE"/>
    <property type="match status" value="1"/>
</dbReference>
<dbReference type="InterPro" id="IPR039697">
    <property type="entry name" value="Alcohol_dehydrogenase_Fe"/>
</dbReference>